<accession>A0ABV1WKH0</accession>
<keyword evidence="2" id="KW-0238">DNA-binding</keyword>
<dbReference type="PRINTS" id="PR00038">
    <property type="entry name" value="HTHLUXR"/>
</dbReference>
<dbReference type="SMART" id="SM00421">
    <property type="entry name" value="HTH_LUXR"/>
    <property type="match status" value="1"/>
</dbReference>
<evidence type="ECO:0000259" key="5">
    <source>
        <dbReference type="PROSITE" id="PS50043"/>
    </source>
</evidence>
<comment type="caution">
    <text evidence="6">The sequence shown here is derived from an EMBL/GenBank/DDBJ whole genome shotgun (WGS) entry which is preliminary data.</text>
</comment>
<keyword evidence="3" id="KW-0804">Transcription</keyword>
<dbReference type="PANTHER" id="PTHR44688:SF16">
    <property type="entry name" value="DNA-BINDING TRANSCRIPTIONAL ACTIVATOR DEVR_DOSR"/>
    <property type="match status" value="1"/>
</dbReference>
<keyword evidence="1" id="KW-0805">Transcription regulation</keyword>
<gene>
    <name evidence="6" type="ORF">ABT317_47330</name>
</gene>
<proteinExistence type="predicted"/>
<keyword evidence="7" id="KW-1185">Reference proteome</keyword>
<dbReference type="PANTHER" id="PTHR44688">
    <property type="entry name" value="DNA-BINDING TRANSCRIPTIONAL ACTIVATOR DEVR_DOSR"/>
    <property type="match status" value="1"/>
</dbReference>
<sequence>SAPPRGPSGPHKNCAPPARRRDVTTAADLTPQERQVAALVRQGLSNRDVAAQLFVSSRTVDFHLRNCYSELGVSSRSRFTALPLDL</sequence>
<evidence type="ECO:0000256" key="4">
    <source>
        <dbReference type="SAM" id="MobiDB-lite"/>
    </source>
</evidence>
<dbReference type="CDD" id="cd06170">
    <property type="entry name" value="LuxR_C_like"/>
    <property type="match status" value="1"/>
</dbReference>
<evidence type="ECO:0000256" key="2">
    <source>
        <dbReference type="ARBA" id="ARBA00023125"/>
    </source>
</evidence>
<dbReference type="InterPro" id="IPR036388">
    <property type="entry name" value="WH-like_DNA-bd_sf"/>
</dbReference>
<dbReference type="Gene3D" id="1.10.10.10">
    <property type="entry name" value="Winged helix-like DNA-binding domain superfamily/Winged helix DNA-binding domain"/>
    <property type="match status" value="1"/>
</dbReference>
<reference evidence="6 7" key="1">
    <citation type="submission" date="2024-06" db="EMBL/GenBank/DDBJ databases">
        <title>The Natural Products Discovery Center: Release of the First 8490 Sequenced Strains for Exploring Actinobacteria Biosynthetic Diversity.</title>
        <authorList>
            <person name="Kalkreuter E."/>
            <person name="Kautsar S.A."/>
            <person name="Yang D."/>
            <person name="Bader C.D."/>
            <person name="Teijaro C.N."/>
            <person name="Fluegel L."/>
            <person name="Davis C.M."/>
            <person name="Simpson J.R."/>
            <person name="Lauterbach L."/>
            <person name="Steele A.D."/>
            <person name="Gui C."/>
            <person name="Meng S."/>
            <person name="Li G."/>
            <person name="Viehrig K."/>
            <person name="Ye F."/>
            <person name="Su P."/>
            <person name="Kiefer A.F."/>
            <person name="Nichols A."/>
            <person name="Cepeda A.J."/>
            <person name="Yan W."/>
            <person name="Fan B."/>
            <person name="Jiang Y."/>
            <person name="Adhikari A."/>
            <person name="Zheng C.-J."/>
            <person name="Schuster L."/>
            <person name="Cowan T.M."/>
            <person name="Smanski M.J."/>
            <person name="Chevrette M.G."/>
            <person name="De Carvalho L.P.S."/>
            <person name="Shen B."/>
        </authorList>
    </citation>
    <scope>NUCLEOTIDE SEQUENCE [LARGE SCALE GENOMIC DNA]</scope>
    <source>
        <strain evidence="6 7">NPDC000634</strain>
    </source>
</reference>
<dbReference type="Proteomes" id="UP001458415">
    <property type="component" value="Unassembled WGS sequence"/>
</dbReference>
<protein>
    <submittedName>
        <fullName evidence="6">Helix-turn-helix transcriptional regulator</fullName>
    </submittedName>
</protein>
<feature type="non-terminal residue" evidence="6">
    <location>
        <position position="1"/>
    </location>
</feature>
<dbReference type="EMBL" id="JBEPCU010001782">
    <property type="protein sequence ID" value="MER6984363.1"/>
    <property type="molecule type" value="Genomic_DNA"/>
</dbReference>
<evidence type="ECO:0000256" key="1">
    <source>
        <dbReference type="ARBA" id="ARBA00023015"/>
    </source>
</evidence>
<dbReference type="InterPro" id="IPR000792">
    <property type="entry name" value="Tscrpt_reg_LuxR_C"/>
</dbReference>
<dbReference type="PROSITE" id="PS50043">
    <property type="entry name" value="HTH_LUXR_2"/>
    <property type="match status" value="1"/>
</dbReference>
<feature type="region of interest" description="Disordered" evidence="4">
    <location>
        <begin position="1"/>
        <end position="21"/>
    </location>
</feature>
<dbReference type="InterPro" id="IPR016032">
    <property type="entry name" value="Sig_transdc_resp-reg_C-effctor"/>
</dbReference>
<feature type="domain" description="HTH luxR-type" evidence="5">
    <location>
        <begin position="22"/>
        <end position="86"/>
    </location>
</feature>
<name>A0ABV1WKH0_9ACTN</name>
<dbReference type="SUPFAM" id="SSF46894">
    <property type="entry name" value="C-terminal effector domain of the bipartite response regulators"/>
    <property type="match status" value="1"/>
</dbReference>
<evidence type="ECO:0000256" key="3">
    <source>
        <dbReference type="ARBA" id="ARBA00023163"/>
    </source>
</evidence>
<evidence type="ECO:0000313" key="7">
    <source>
        <dbReference type="Proteomes" id="UP001458415"/>
    </source>
</evidence>
<dbReference type="Pfam" id="PF00196">
    <property type="entry name" value="GerE"/>
    <property type="match status" value="1"/>
</dbReference>
<evidence type="ECO:0000313" key="6">
    <source>
        <dbReference type="EMBL" id="MER6984363.1"/>
    </source>
</evidence>
<organism evidence="6 7">
    <name type="scientific">Streptomyces carpinensis</name>
    <dbReference type="NCBI Taxonomy" id="66369"/>
    <lineage>
        <taxon>Bacteria</taxon>
        <taxon>Bacillati</taxon>
        <taxon>Actinomycetota</taxon>
        <taxon>Actinomycetes</taxon>
        <taxon>Kitasatosporales</taxon>
        <taxon>Streptomycetaceae</taxon>
        <taxon>Streptomyces</taxon>
    </lineage>
</organism>